<evidence type="ECO:0000313" key="2">
    <source>
        <dbReference type="Proteomes" id="UP000660729"/>
    </source>
</evidence>
<gene>
    <name evidence="1" type="ORF">HII31_01345</name>
</gene>
<feature type="non-terminal residue" evidence="1">
    <location>
        <position position="1"/>
    </location>
</feature>
<dbReference type="PANTHER" id="PTHR42085">
    <property type="entry name" value="F-BOX DOMAIN-CONTAINING PROTEIN"/>
    <property type="match status" value="1"/>
</dbReference>
<reference evidence="1" key="1">
    <citation type="submission" date="2020-04" db="EMBL/GenBank/DDBJ databases">
        <title>Draft genome resource of the tomato pathogen Pseudocercospora fuligena.</title>
        <authorList>
            <person name="Zaccaron A."/>
        </authorList>
    </citation>
    <scope>NUCLEOTIDE SEQUENCE</scope>
    <source>
        <strain evidence="1">PF001</strain>
    </source>
</reference>
<accession>A0A8H6VQY5</accession>
<dbReference type="AlphaFoldDB" id="A0A8H6VQY5"/>
<dbReference type="OrthoDB" id="3650264at2759"/>
<dbReference type="EMBL" id="JABCIY010000016">
    <property type="protein sequence ID" value="KAF7197294.1"/>
    <property type="molecule type" value="Genomic_DNA"/>
</dbReference>
<proteinExistence type="predicted"/>
<comment type="caution">
    <text evidence="1">The sequence shown here is derived from an EMBL/GenBank/DDBJ whole genome shotgun (WGS) entry which is preliminary data.</text>
</comment>
<dbReference type="Proteomes" id="UP000660729">
    <property type="component" value="Unassembled WGS sequence"/>
</dbReference>
<name>A0A8H6VQY5_9PEZI</name>
<keyword evidence="2" id="KW-1185">Reference proteome</keyword>
<protein>
    <submittedName>
        <fullName evidence="1">Uncharacterized protein</fullName>
    </submittedName>
</protein>
<evidence type="ECO:0000313" key="1">
    <source>
        <dbReference type="EMBL" id="KAF7197294.1"/>
    </source>
</evidence>
<dbReference type="InterPro" id="IPR038883">
    <property type="entry name" value="AN11006-like"/>
</dbReference>
<dbReference type="PANTHER" id="PTHR42085:SF2">
    <property type="entry name" value="F-BOX DOMAIN-CONTAINING PROTEIN"/>
    <property type="match status" value="1"/>
</dbReference>
<sequence length="391" mass="44891">MIEQYLTLYRDRISMSNTAEMEQDFEARRQLRKELEPHIDALHTTREKPPFTLGELIVCAILFQDDQYATAEHIMEWIMKACTFYAHQAVDKCIERVVWQRDFLLRDPDGGTVMSEMTEPISGPCGILAQRGCTCADWLDPPRKGYFRFFDLAPELRNRIYQMVFAYNQEAHLATHGSLVSPGALSSRSPHLKKLDKCREDTTSTIALLATCKQARQEGRGIFYSLNSFYHKGLINLGSSLLKSSGVNLDLLRRLSLRVDFLPHADGYESPRRLSELRKSIAGIRLLDQLRLDELVLFQACCSVWPRCQPDYHYLDMLSATRACDDTSALLTQCLDAIVFAARGAKHVKVHPYEDCNALYRYIFAHLKQEASVKMLCCSFPKHRDEDMLYL</sequence>
<organism evidence="1 2">
    <name type="scientific">Pseudocercospora fuligena</name>
    <dbReference type="NCBI Taxonomy" id="685502"/>
    <lineage>
        <taxon>Eukaryota</taxon>
        <taxon>Fungi</taxon>
        <taxon>Dikarya</taxon>
        <taxon>Ascomycota</taxon>
        <taxon>Pezizomycotina</taxon>
        <taxon>Dothideomycetes</taxon>
        <taxon>Dothideomycetidae</taxon>
        <taxon>Mycosphaerellales</taxon>
        <taxon>Mycosphaerellaceae</taxon>
        <taxon>Pseudocercospora</taxon>
    </lineage>
</organism>